<name>A0ABP5G3L4_9ACTN</name>
<keyword evidence="9" id="KW-0812">Transmembrane</keyword>
<evidence type="ECO:0000256" key="1">
    <source>
        <dbReference type="ARBA" id="ARBA00000085"/>
    </source>
</evidence>
<dbReference type="PANTHER" id="PTHR24421:SF10">
    <property type="entry name" value="NITRATE_NITRITE SENSOR PROTEIN NARQ"/>
    <property type="match status" value="1"/>
</dbReference>
<evidence type="ECO:0000256" key="4">
    <source>
        <dbReference type="ARBA" id="ARBA00022679"/>
    </source>
</evidence>
<evidence type="ECO:0000256" key="6">
    <source>
        <dbReference type="ARBA" id="ARBA00022777"/>
    </source>
</evidence>
<dbReference type="Proteomes" id="UP001500751">
    <property type="component" value="Unassembled WGS sequence"/>
</dbReference>
<sequence>MAFAVVARLGRDPLLTLVGVLVAYIGAIPFFLTDRPRRLLLNAGLALAGVTLLATADPRDVGWFAVSVLGAWCVLAGGTVEGVVLWIVGVAIFAAEWAADVRDPGWGAWTAGLSFTVLAALLVRHQFVLVERLSAAQATLAERSRAEERDRIAHELHDVIAHSLTVSLLHVSSARLSVEHDPQDAARALAEAERLGRQSLAEVRIVMGLPHSVDGIAAPVPGIADLPRLVDQVRDAGVDACLTVDGDVSVLPATTGVTIYRIVQEALTNAARHAPRAPVAVTVELTSESVQVHVDSAGAPGNGLGRGLLTMRDRANAVGGTCTAGPGGRGWLVEAALPLTVLDPA</sequence>
<evidence type="ECO:0000256" key="5">
    <source>
        <dbReference type="ARBA" id="ARBA00022741"/>
    </source>
</evidence>
<keyword evidence="8" id="KW-0902">Two-component regulatory system</keyword>
<feature type="transmembrane region" description="Helical" evidence="9">
    <location>
        <begin position="106"/>
        <end position="123"/>
    </location>
</feature>
<evidence type="ECO:0000259" key="10">
    <source>
        <dbReference type="Pfam" id="PF07730"/>
    </source>
</evidence>
<keyword evidence="9" id="KW-1133">Transmembrane helix</keyword>
<dbReference type="GO" id="GO:0016301">
    <property type="term" value="F:kinase activity"/>
    <property type="evidence" value="ECO:0007669"/>
    <property type="project" value="UniProtKB-KW"/>
</dbReference>
<evidence type="ECO:0000256" key="7">
    <source>
        <dbReference type="ARBA" id="ARBA00022840"/>
    </source>
</evidence>
<accession>A0ABP5G3L4</accession>
<dbReference type="SUPFAM" id="SSF55874">
    <property type="entry name" value="ATPase domain of HSP90 chaperone/DNA topoisomerase II/histidine kinase"/>
    <property type="match status" value="1"/>
</dbReference>
<proteinExistence type="predicted"/>
<dbReference type="EMBL" id="BAAAQN010000028">
    <property type="protein sequence ID" value="GAA2039616.1"/>
    <property type="molecule type" value="Genomic_DNA"/>
</dbReference>
<protein>
    <recommendedName>
        <fullName evidence="2">histidine kinase</fullName>
        <ecNumber evidence="2">2.7.13.3</ecNumber>
    </recommendedName>
</protein>
<evidence type="ECO:0000256" key="9">
    <source>
        <dbReference type="SAM" id="Phobius"/>
    </source>
</evidence>
<evidence type="ECO:0000256" key="8">
    <source>
        <dbReference type="ARBA" id="ARBA00023012"/>
    </source>
</evidence>
<dbReference type="InterPro" id="IPR011712">
    <property type="entry name" value="Sig_transdc_His_kin_sub3_dim/P"/>
</dbReference>
<dbReference type="Gene3D" id="3.30.565.10">
    <property type="entry name" value="Histidine kinase-like ATPase, C-terminal domain"/>
    <property type="match status" value="1"/>
</dbReference>
<keyword evidence="4" id="KW-0808">Transferase</keyword>
<feature type="domain" description="Signal transduction histidine kinase subgroup 3 dimerisation and phosphoacceptor" evidence="10">
    <location>
        <begin position="148"/>
        <end position="206"/>
    </location>
</feature>
<dbReference type="InterPro" id="IPR050482">
    <property type="entry name" value="Sensor_HK_TwoCompSys"/>
</dbReference>
<dbReference type="Gene3D" id="1.20.5.1930">
    <property type="match status" value="1"/>
</dbReference>
<organism evidence="11 12">
    <name type="scientific">Catenulispora yoronensis</name>
    <dbReference type="NCBI Taxonomy" id="450799"/>
    <lineage>
        <taxon>Bacteria</taxon>
        <taxon>Bacillati</taxon>
        <taxon>Actinomycetota</taxon>
        <taxon>Actinomycetes</taxon>
        <taxon>Catenulisporales</taxon>
        <taxon>Catenulisporaceae</taxon>
        <taxon>Catenulispora</taxon>
    </lineage>
</organism>
<dbReference type="PANTHER" id="PTHR24421">
    <property type="entry name" value="NITRATE/NITRITE SENSOR PROTEIN NARX-RELATED"/>
    <property type="match status" value="1"/>
</dbReference>
<keyword evidence="9" id="KW-0472">Membrane</keyword>
<keyword evidence="3" id="KW-0597">Phosphoprotein</keyword>
<feature type="transmembrane region" description="Helical" evidence="9">
    <location>
        <begin position="62"/>
        <end position="94"/>
    </location>
</feature>
<dbReference type="Pfam" id="PF07730">
    <property type="entry name" value="HisKA_3"/>
    <property type="match status" value="1"/>
</dbReference>
<feature type="transmembrane region" description="Helical" evidence="9">
    <location>
        <begin position="39"/>
        <end position="56"/>
    </location>
</feature>
<evidence type="ECO:0000256" key="2">
    <source>
        <dbReference type="ARBA" id="ARBA00012438"/>
    </source>
</evidence>
<dbReference type="InterPro" id="IPR036890">
    <property type="entry name" value="HATPase_C_sf"/>
</dbReference>
<comment type="catalytic activity">
    <reaction evidence="1">
        <text>ATP + protein L-histidine = ADP + protein N-phospho-L-histidine.</text>
        <dbReference type="EC" id="2.7.13.3"/>
    </reaction>
</comment>
<dbReference type="EC" id="2.7.13.3" evidence="2"/>
<evidence type="ECO:0000313" key="12">
    <source>
        <dbReference type="Proteomes" id="UP001500751"/>
    </source>
</evidence>
<evidence type="ECO:0000256" key="3">
    <source>
        <dbReference type="ARBA" id="ARBA00022553"/>
    </source>
</evidence>
<feature type="transmembrane region" description="Helical" evidence="9">
    <location>
        <begin position="14"/>
        <end position="32"/>
    </location>
</feature>
<evidence type="ECO:0000313" key="11">
    <source>
        <dbReference type="EMBL" id="GAA2039616.1"/>
    </source>
</evidence>
<gene>
    <name evidence="11" type="ORF">GCM10009839_47030</name>
</gene>
<comment type="caution">
    <text evidence="11">The sequence shown here is derived from an EMBL/GenBank/DDBJ whole genome shotgun (WGS) entry which is preliminary data.</text>
</comment>
<keyword evidence="5" id="KW-0547">Nucleotide-binding</keyword>
<reference evidence="12" key="1">
    <citation type="journal article" date="2019" name="Int. J. Syst. Evol. Microbiol.">
        <title>The Global Catalogue of Microorganisms (GCM) 10K type strain sequencing project: providing services to taxonomists for standard genome sequencing and annotation.</title>
        <authorList>
            <consortium name="The Broad Institute Genomics Platform"/>
            <consortium name="The Broad Institute Genome Sequencing Center for Infectious Disease"/>
            <person name="Wu L."/>
            <person name="Ma J."/>
        </authorList>
    </citation>
    <scope>NUCLEOTIDE SEQUENCE [LARGE SCALE GENOMIC DNA]</scope>
    <source>
        <strain evidence="12">JCM 16014</strain>
    </source>
</reference>
<keyword evidence="6 11" id="KW-0418">Kinase</keyword>
<keyword evidence="12" id="KW-1185">Reference proteome</keyword>
<dbReference type="RefSeq" id="WP_344667804.1">
    <property type="nucleotide sequence ID" value="NZ_BAAAQN010000028.1"/>
</dbReference>
<dbReference type="CDD" id="cd16917">
    <property type="entry name" value="HATPase_UhpB-NarQ-NarX-like"/>
    <property type="match status" value="1"/>
</dbReference>
<keyword evidence="7" id="KW-0067">ATP-binding</keyword>